<evidence type="ECO:0000313" key="4">
    <source>
        <dbReference type="Proteomes" id="UP000699975"/>
    </source>
</evidence>
<protein>
    <recommendedName>
        <fullName evidence="5">Flap endonuclease-1-like 5' DNA nuclease</fullName>
    </recommendedName>
</protein>
<reference evidence="3 4" key="1">
    <citation type="submission" date="2021-04" db="EMBL/GenBank/DDBJ databases">
        <authorList>
            <person name="Pira H."/>
            <person name="Risdian C."/>
            <person name="Wink J."/>
        </authorList>
    </citation>
    <scope>NUCLEOTIDE SEQUENCE [LARGE SCALE GENOMIC DNA]</scope>
    <source>
        <strain evidence="3 4">WH131</strain>
    </source>
</reference>
<evidence type="ECO:0000313" key="3">
    <source>
        <dbReference type="EMBL" id="MBV7266518.1"/>
    </source>
</evidence>
<comment type="caution">
    <text evidence="3">The sequence shown here is derived from an EMBL/GenBank/DDBJ whole genome shotgun (WGS) entry which is preliminary data.</text>
</comment>
<feature type="compositionally biased region" description="Pro residues" evidence="1">
    <location>
        <begin position="106"/>
        <end position="125"/>
    </location>
</feature>
<keyword evidence="2" id="KW-1133">Transmembrane helix</keyword>
<keyword evidence="4" id="KW-1185">Reference proteome</keyword>
<feature type="region of interest" description="Disordered" evidence="1">
    <location>
        <begin position="98"/>
        <end position="135"/>
    </location>
</feature>
<evidence type="ECO:0000256" key="1">
    <source>
        <dbReference type="SAM" id="MobiDB-lite"/>
    </source>
</evidence>
<evidence type="ECO:0000256" key="2">
    <source>
        <dbReference type="SAM" id="Phobius"/>
    </source>
</evidence>
<proteinExistence type="predicted"/>
<keyword evidence="2" id="KW-0812">Transmembrane</keyword>
<gene>
    <name evidence="3" type="ORF">KCG45_10040</name>
</gene>
<accession>A0ABS6SNB2</accession>
<evidence type="ECO:0008006" key="5">
    <source>
        <dbReference type="Google" id="ProtNLM"/>
    </source>
</evidence>
<sequence>MSPELQTLLPFIISGLILLVFVIWLVTRSNRKTTVVDEDSAGPKDVLDEGADRAQRNQALIDAPTSVSQDVGQTSANANSAKVAAAGATADAEAGVSVAPTVGDPVPEPVPAADVPPPAPAPAPTAAPSGGADDLKQIKGLGPKLVTMLAELGVTRFDQIAAWSDADVERVDAQLGRFKGRITRDQWVEQAKLLSAGDQSGFSERFGQNK</sequence>
<organism evidence="3 4">
    <name type="scientific">Erythrobacter ani</name>
    <dbReference type="NCBI Taxonomy" id="2827235"/>
    <lineage>
        <taxon>Bacteria</taxon>
        <taxon>Pseudomonadati</taxon>
        <taxon>Pseudomonadota</taxon>
        <taxon>Alphaproteobacteria</taxon>
        <taxon>Sphingomonadales</taxon>
        <taxon>Erythrobacteraceae</taxon>
        <taxon>Erythrobacter/Porphyrobacter group</taxon>
        <taxon>Erythrobacter</taxon>
    </lineage>
</organism>
<feature type="transmembrane region" description="Helical" evidence="2">
    <location>
        <begin position="6"/>
        <end position="26"/>
    </location>
</feature>
<dbReference type="RefSeq" id="WP_218317105.1">
    <property type="nucleotide sequence ID" value="NZ_JAGSPB010000002.1"/>
</dbReference>
<keyword evidence="2" id="KW-0472">Membrane</keyword>
<name>A0ABS6SNB2_9SPHN</name>
<dbReference type="EMBL" id="JAGSPB010000002">
    <property type="protein sequence ID" value="MBV7266518.1"/>
    <property type="molecule type" value="Genomic_DNA"/>
</dbReference>
<dbReference type="Proteomes" id="UP000699975">
    <property type="component" value="Unassembled WGS sequence"/>
</dbReference>